<sequence>MTVSRPKKKRVVVSLVTFNSDIGVLRNTLLSLVREIQTVESLGSIGFDRVFIVENFSNLYYREKLHGLVSNFRRNYEAITFTLITLDENIGFGQAHNLAIFQSQSDYHLILNPDLLIQCGSLNNALSNFEKNSNIGLIAPMIIDERGSPARSHYNDLSIFDIFLRSLAPQSIQNLFSRRINKINSVPVDETINSGKKAVFSGCAMLCRSSALVQIGGFSKDYFLYFEDYDLSLRILQHHKAIVDSNFKVIHYGGETTKKGLRHWIYFLRSLVTFYFFSARKKTERLYSKNDL</sequence>
<organism evidence="2 3">
    <name type="scientific">marine gamma proteobacterium HTCC2143</name>
    <dbReference type="NCBI Taxonomy" id="247633"/>
    <lineage>
        <taxon>Bacteria</taxon>
        <taxon>Pseudomonadati</taxon>
        <taxon>Pseudomonadota</taxon>
        <taxon>Gammaproteobacteria</taxon>
        <taxon>Cellvibrionales</taxon>
        <taxon>Spongiibacteraceae</taxon>
        <taxon>BD1-7 clade</taxon>
    </lineage>
</organism>
<evidence type="ECO:0000313" key="3">
    <source>
        <dbReference type="Proteomes" id="UP000004931"/>
    </source>
</evidence>
<dbReference type="GO" id="GO:0016740">
    <property type="term" value="F:transferase activity"/>
    <property type="evidence" value="ECO:0007669"/>
    <property type="project" value="UniProtKB-KW"/>
</dbReference>
<gene>
    <name evidence="2" type="ORF">GP2143_16071</name>
</gene>
<dbReference type="eggNOG" id="COG1216">
    <property type="taxonomic scope" value="Bacteria"/>
</dbReference>
<dbReference type="Pfam" id="PF00535">
    <property type="entry name" value="Glycos_transf_2"/>
    <property type="match status" value="1"/>
</dbReference>
<proteinExistence type="predicted"/>
<evidence type="ECO:0000259" key="1">
    <source>
        <dbReference type="Pfam" id="PF00535"/>
    </source>
</evidence>
<evidence type="ECO:0000313" key="2">
    <source>
        <dbReference type="EMBL" id="EAW32788.1"/>
    </source>
</evidence>
<dbReference type="InterPro" id="IPR029044">
    <property type="entry name" value="Nucleotide-diphossugar_trans"/>
</dbReference>
<name>A0Y9I4_9GAMM</name>
<dbReference type="SUPFAM" id="SSF53448">
    <property type="entry name" value="Nucleotide-diphospho-sugar transferases"/>
    <property type="match status" value="1"/>
</dbReference>
<dbReference type="EMBL" id="AAVT01000001">
    <property type="protein sequence ID" value="EAW32788.1"/>
    <property type="molecule type" value="Genomic_DNA"/>
</dbReference>
<dbReference type="Proteomes" id="UP000004931">
    <property type="component" value="Unassembled WGS sequence"/>
</dbReference>
<dbReference type="Gene3D" id="3.90.550.10">
    <property type="entry name" value="Spore Coat Polysaccharide Biosynthesis Protein SpsA, Chain A"/>
    <property type="match status" value="1"/>
</dbReference>
<dbReference type="PANTHER" id="PTHR43179">
    <property type="entry name" value="RHAMNOSYLTRANSFERASE WBBL"/>
    <property type="match status" value="1"/>
</dbReference>
<feature type="domain" description="Glycosyltransferase 2-like" evidence="1">
    <location>
        <begin position="15"/>
        <end position="148"/>
    </location>
</feature>
<comment type="caution">
    <text evidence="2">The sequence shown here is derived from an EMBL/GenBank/DDBJ whole genome shotgun (WGS) entry which is preliminary data.</text>
</comment>
<reference evidence="2 3" key="1">
    <citation type="journal article" date="2010" name="J. Bacteriol.">
        <title>Genome sequence of the oligotrophic marine Gammaproteobacterium HTCC2143, isolated from the Oregon Coast.</title>
        <authorList>
            <person name="Oh H.M."/>
            <person name="Kang I."/>
            <person name="Ferriera S."/>
            <person name="Giovannoni S.J."/>
            <person name="Cho J.C."/>
        </authorList>
    </citation>
    <scope>NUCLEOTIDE SEQUENCE [LARGE SCALE GENOMIC DNA]</scope>
    <source>
        <strain evidence="2 3">HTCC2143</strain>
    </source>
</reference>
<dbReference type="OrthoDB" id="9771846at2"/>
<keyword evidence="2" id="KW-0808">Transferase</keyword>
<dbReference type="AlphaFoldDB" id="A0Y9I4"/>
<dbReference type="STRING" id="247633.GP2143_16071"/>
<protein>
    <submittedName>
        <fullName evidence="2">Putative glycosyl transferase WbiF</fullName>
    </submittedName>
</protein>
<dbReference type="PANTHER" id="PTHR43179:SF10">
    <property type="entry name" value="GLYCOSYL TRANSFERASE"/>
    <property type="match status" value="1"/>
</dbReference>
<dbReference type="InterPro" id="IPR001173">
    <property type="entry name" value="Glyco_trans_2-like"/>
</dbReference>
<accession>A0Y9I4</accession>
<keyword evidence="3" id="KW-1185">Reference proteome</keyword>